<evidence type="ECO:0000313" key="8">
    <source>
        <dbReference type="EMBL" id="EMR01006.1"/>
    </source>
</evidence>
<evidence type="ECO:0000256" key="5">
    <source>
        <dbReference type="ARBA" id="ARBA00023049"/>
    </source>
</evidence>
<evidence type="ECO:0000259" key="6">
    <source>
        <dbReference type="Pfam" id="PF00675"/>
    </source>
</evidence>
<dbReference type="InterPro" id="IPR050626">
    <property type="entry name" value="Peptidase_M16"/>
</dbReference>
<feature type="domain" description="Peptidase M16 N-terminal" evidence="6">
    <location>
        <begin position="69"/>
        <end position="182"/>
    </location>
</feature>
<evidence type="ECO:0000256" key="1">
    <source>
        <dbReference type="ARBA" id="ARBA00007261"/>
    </source>
</evidence>
<dbReference type="AlphaFoldDB" id="M7N1B3"/>
<dbReference type="EMBL" id="AODQ01000156">
    <property type="protein sequence ID" value="EMR01006.1"/>
    <property type="molecule type" value="Genomic_DNA"/>
</dbReference>
<dbReference type="Gene3D" id="3.30.830.10">
    <property type="entry name" value="Metalloenzyme, LuxS/M16 peptidase-like"/>
    <property type="match status" value="2"/>
</dbReference>
<dbReference type="PANTHER" id="PTHR43690:SF17">
    <property type="entry name" value="PROTEIN YHJJ"/>
    <property type="match status" value="1"/>
</dbReference>
<proteinExistence type="inferred from homology"/>
<dbReference type="SUPFAM" id="SSF63411">
    <property type="entry name" value="LuxS/MPP-like metallohydrolase"/>
    <property type="match status" value="2"/>
</dbReference>
<evidence type="ECO:0000256" key="3">
    <source>
        <dbReference type="ARBA" id="ARBA00022801"/>
    </source>
</evidence>
<dbReference type="Pfam" id="PF00675">
    <property type="entry name" value="Peptidase_M16"/>
    <property type="match status" value="1"/>
</dbReference>
<evidence type="ECO:0000313" key="9">
    <source>
        <dbReference type="Proteomes" id="UP000011910"/>
    </source>
</evidence>
<keyword evidence="4" id="KW-0862">Zinc</keyword>
<keyword evidence="2 8" id="KW-0645">Protease</keyword>
<dbReference type="InterPro" id="IPR007863">
    <property type="entry name" value="Peptidase_M16_C"/>
</dbReference>
<reference evidence="8 9" key="1">
    <citation type="journal article" date="2013" name="Genome Announc.">
        <title>Draft Genome Sequence of Cesiribacter andamanensis Strain AMV16T, Isolated from a Soil Sample from a Mud Volcano in the Andaman Islands, India.</title>
        <authorList>
            <person name="Shivaji S."/>
            <person name="Ara S."/>
            <person name="Begum Z."/>
            <person name="Srinivas T.N."/>
            <person name="Singh A."/>
            <person name="Kumar Pinnaka A."/>
        </authorList>
    </citation>
    <scope>NUCLEOTIDE SEQUENCE [LARGE SCALE GENOMIC DNA]</scope>
    <source>
        <strain evidence="8 9">AMV16</strain>
    </source>
</reference>
<evidence type="ECO:0000256" key="4">
    <source>
        <dbReference type="ARBA" id="ARBA00022833"/>
    </source>
</evidence>
<organism evidence="8 9">
    <name type="scientific">Cesiribacter andamanensis AMV16</name>
    <dbReference type="NCBI Taxonomy" id="1279009"/>
    <lineage>
        <taxon>Bacteria</taxon>
        <taxon>Pseudomonadati</taxon>
        <taxon>Bacteroidota</taxon>
        <taxon>Cytophagia</taxon>
        <taxon>Cytophagales</taxon>
        <taxon>Cesiribacteraceae</taxon>
        <taxon>Cesiribacter</taxon>
    </lineage>
</organism>
<dbReference type="Proteomes" id="UP000011910">
    <property type="component" value="Unassembled WGS sequence"/>
</dbReference>
<dbReference type="GO" id="GO:0046872">
    <property type="term" value="F:metal ion binding"/>
    <property type="evidence" value="ECO:0007669"/>
    <property type="project" value="InterPro"/>
</dbReference>
<dbReference type="GO" id="GO:0004222">
    <property type="term" value="F:metalloendopeptidase activity"/>
    <property type="evidence" value="ECO:0007669"/>
    <property type="project" value="UniProtKB-EC"/>
</dbReference>
<keyword evidence="5" id="KW-0482">Metalloprotease</keyword>
<dbReference type="Pfam" id="PF05193">
    <property type="entry name" value="Peptidase_M16_C"/>
    <property type="match status" value="1"/>
</dbReference>
<keyword evidence="3 8" id="KW-0378">Hydrolase</keyword>
<dbReference type="PANTHER" id="PTHR43690">
    <property type="entry name" value="NARDILYSIN"/>
    <property type="match status" value="1"/>
</dbReference>
<protein>
    <submittedName>
        <fullName evidence="8">Protease 3</fullName>
        <ecNumber evidence="8">3.4.24.55</ecNumber>
    </submittedName>
</protein>
<comment type="similarity">
    <text evidence="1">Belongs to the peptidase M16 family.</text>
</comment>
<dbReference type="GO" id="GO:0006508">
    <property type="term" value="P:proteolysis"/>
    <property type="evidence" value="ECO:0007669"/>
    <property type="project" value="UniProtKB-KW"/>
</dbReference>
<comment type="caution">
    <text evidence="8">The sequence shown here is derived from an EMBL/GenBank/DDBJ whole genome shotgun (WGS) entry which is preliminary data.</text>
</comment>
<feature type="domain" description="Peptidase M16 C-terminal" evidence="7">
    <location>
        <begin position="221"/>
        <end position="396"/>
    </location>
</feature>
<dbReference type="eggNOG" id="COG0612">
    <property type="taxonomic scope" value="Bacteria"/>
</dbReference>
<dbReference type="InterPro" id="IPR011765">
    <property type="entry name" value="Pept_M16_N"/>
</dbReference>
<evidence type="ECO:0000256" key="2">
    <source>
        <dbReference type="ARBA" id="ARBA00022670"/>
    </source>
</evidence>
<dbReference type="EC" id="3.4.24.55" evidence="8"/>
<dbReference type="InterPro" id="IPR011249">
    <property type="entry name" value="Metalloenz_LuxS/M16"/>
</dbReference>
<dbReference type="PATRIC" id="fig|1279009.4.peg.3918"/>
<name>M7N1B3_9BACT</name>
<accession>M7N1B3</accession>
<keyword evidence="9" id="KW-1185">Reference proteome</keyword>
<gene>
    <name evidence="8" type="primary">ptrA_4</name>
    <name evidence="8" type="ORF">ADICEAN_03872</name>
</gene>
<dbReference type="STRING" id="1279009.ADICEAN_03872"/>
<sequence>MPKVAFSAELGNIFYLCSGRQVSSWAILQNGPNFFSNKQEPEPFYTYTLLLFSMIDYKTFTLQNGLQVYVHEDHSSPLAAVNILYNVGSKDEDEHKTGFAHLFEHLMFGGSQHIASYDEPLQLVGGENNAFTSPDITNYYITLPAENLETAFWLESDRMMSLSFDPKVLEVQRKVVIEEFKQRYLNQPYGDVWLKLRPLAYKQHPYRWATIGREIKHIEEATLEDVQKFFFKYYLPNNAIMVVAGHVELEQVKALSEKWFGPIPAGAPYERKLPLEQPQTEARLETVEADVPLNALYKVYHMPGRSDARYYTADLLSDVLGRGKSSLLYQTLVRDKQMFADISAYVTGSMDPGLLVISGKLKPGFTHQQAEQEIAAIIEQVKGGISEEELQKVKNQAESSLVFSEVELLNRAMNLAFSALLGDPDLVNKEADYIQAVTADDIRAMANEILLPQNSSTLHYIAKSKTA</sequence>
<evidence type="ECO:0000259" key="7">
    <source>
        <dbReference type="Pfam" id="PF05193"/>
    </source>
</evidence>